<proteinExistence type="predicted"/>
<evidence type="ECO:0000313" key="1">
    <source>
        <dbReference type="EMBL" id="KAK9679561.1"/>
    </source>
</evidence>
<keyword evidence="2" id="KW-1185">Reference proteome</keyword>
<reference evidence="1 2" key="1">
    <citation type="journal article" date="2024" name="BMC Genomics">
        <title>De novo assembly and annotation of Popillia japonica's genome with initial clues to its potential as an invasive pest.</title>
        <authorList>
            <person name="Cucini C."/>
            <person name="Boschi S."/>
            <person name="Funari R."/>
            <person name="Cardaioli E."/>
            <person name="Iannotti N."/>
            <person name="Marturano G."/>
            <person name="Paoli F."/>
            <person name="Bruttini M."/>
            <person name="Carapelli A."/>
            <person name="Frati F."/>
            <person name="Nardi F."/>
        </authorList>
    </citation>
    <scope>NUCLEOTIDE SEQUENCE [LARGE SCALE GENOMIC DNA]</scope>
    <source>
        <strain evidence="1">DMR45628</strain>
    </source>
</reference>
<comment type="caution">
    <text evidence="1">The sequence shown here is derived from an EMBL/GenBank/DDBJ whole genome shotgun (WGS) entry which is preliminary data.</text>
</comment>
<gene>
    <name evidence="1" type="ORF">QE152_g39888</name>
</gene>
<organism evidence="1 2">
    <name type="scientific">Popillia japonica</name>
    <name type="common">Japanese beetle</name>
    <dbReference type="NCBI Taxonomy" id="7064"/>
    <lineage>
        <taxon>Eukaryota</taxon>
        <taxon>Metazoa</taxon>
        <taxon>Ecdysozoa</taxon>
        <taxon>Arthropoda</taxon>
        <taxon>Hexapoda</taxon>
        <taxon>Insecta</taxon>
        <taxon>Pterygota</taxon>
        <taxon>Neoptera</taxon>
        <taxon>Endopterygota</taxon>
        <taxon>Coleoptera</taxon>
        <taxon>Polyphaga</taxon>
        <taxon>Scarabaeiformia</taxon>
        <taxon>Scarabaeidae</taxon>
        <taxon>Rutelinae</taxon>
        <taxon>Popillia</taxon>
    </lineage>
</organism>
<dbReference type="GO" id="GO:0003676">
    <property type="term" value="F:nucleic acid binding"/>
    <property type="evidence" value="ECO:0007669"/>
    <property type="project" value="InterPro"/>
</dbReference>
<dbReference type="EMBL" id="JASPKY010001008">
    <property type="protein sequence ID" value="KAK9679561.1"/>
    <property type="molecule type" value="Genomic_DNA"/>
</dbReference>
<dbReference type="Gene3D" id="3.30.420.10">
    <property type="entry name" value="Ribonuclease H-like superfamily/Ribonuclease H"/>
    <property type="match status" value="1"/>
</dbReference>
<protein>
    <submittedName>
        <fullName evidence="1">Uncharacterized protein</fullName>
    </submittedName>
</protein>
<sequence length="231" mass="26298">MQIVEKPLYGFGGQAEPAVYTSGKICAKLAVDQVQVNNLELLVVPDSAQEVDLIIGQTFCALKHIAFVKKHETVVFGYADEAPFKDIDVSEIAKTNFKVVGNVKIEPLNEREVKVVRNSKNMVLRIYNSYLKKVQWDLNTSVNKTSRQTPYKLLYGYTPSLDSPRLDSITNEAPHTNVEHVREKPHERIIEEQQKYKRQFDNKRYIGYDYDVGEVIVVRAPVIATGQLTKL</sequence>
<dbReference type="InterPro" id="IPR036397">
    <property type="entry name" value="RNaseH_sf"/>
</dbReference>
<evidence type="ECO:0000313" key="2">
    <source>
        <dbReference type="Proteomes" id="UP001458880"/>
    </source>
</evidence>
<name>A0AAW1HSK1_POPJA</name>
<accession>A0AAW1HSK1</accession>
<dbReference type="AlphaFoldDB" id="A0AAW1HSK1"/>
<dbReference type="Proteomes" id="UP001458880">
    <property type="component" value="Unassembled WGS sequence"/>
</dbReference>